<feature type="domain" description="Tyr recombinase" evidence="5">
    <location>
        <begin position="197"/>
        <end position="404"/>
    </location>
</feature>
<protein>
    <submittedName>
        <fullName evidence="7">Integrase</fullName>
    </submittedName>
</protein>
<evidence type="ECO:0000259" key="6">
    <source>
        <dbReference type="PROSITE" id="PS51900"/>
    </source>
</evidence>
<evidence type="ECO:0000256" key="4">
    <source>
        <dbReference type="PROSITE-ProRule" id="PRU01248"/>
    </source>
</evidence>
<sequence length="411" mass="46973">MTEKLREARRRRPNGNGTVYQRKDGRWVARAYLLMPDGTTARRDYYAASENAANRKLVAALSKSHQRIPAEATGWTIERFLLYWLEHVVRPARKPKTYQGYDVVVRVHLIPQLGRKKLHRLTGADVRLYLTRLRNTCLCCLHRVDARRPKEERKCCAVGRCCQKLPSARLVQQVHAVVRNALQAAVREELIARNVAKLVQVSAPTYEVNRGIDADEARTLRVVAKNDRFYALYMLALYVGLRRGELLGLRWEDIDLADGTLEVRRSLQRVGGRLQPVTPKTRSSRRTVPPVGICVDALTDHRTRQEREREAAGSAWADSGYVFTTTTGTPVEPDNLRRSWYPIREAAGLDEARFHDLRHSCVTLLLELGTPPHIVRDIVGHSDIDVTMTIYAHASLEEKRAALRRLDERLR</sequence>
<evidence type="ECO:0000256" key="1">
    <source>
        <dbReference type="ARBA" id="ARBA00022908"/>
    </source>
</evidence>
<dbReference type="SUPFAM" id="SSF56349">
    <property type="entry name" value="DNA breaking-rejoining enzymes"/>
    <property type="match status" value="1"/>
</dbReference>
<dbReference type="Pfam" id="PF14659">
    <property type="entry name" value="Phage_int_SAM_3"/>
    <property type="match status" value="1"/>
</dbReference>
<dbReference type="InterPro" id="IPR013762">
    <property type="entry name" value="Integrase-like_cat_sf"/>
</dbReference>
<dbReference type="PANTHER" id="PTHR30349">
    <property type="entry name" value="PHAGE INTEGRASE-RELATED"/>
    <property type="match status" value="1"/>
</dbReference>
<keyword evidence="1" id="KW-0229">DNA integration</keyword>
<evidence type="ECO:0000256" key="2">
    <source>
        <dbReference type="ARBA" id="ARBA00023125"/>
    </source>
</evidence>
<dbReference type="PROSITE" id="PS51900">
    <property type="entry name" value="CB"/>
    <property type="match status" value="1"/>
</dbReference>
<dbReference type="GO" id="GO:0015074">
    <property type="term" value="P:DNA integration"/>
    <property type="evidence" value="ECO:0007669"/>
    <property type="project" value="UniProtKB-KW"/>
</dbReference>
<dbReference type="Proteomes" id="UP000638648">
    <property type="component" value="Unassembled WGS sequence"/>
</dbReference>
<proteinExistence type="predicted"/>
<feature type="domain" description="Core-binding (CB)" evidence="6">
    <location>
        <begin position="75"/>
        <end position="186"/>
    </location>
</feature>
<dbReference type="InterPro" id="IPR004107">
    <property type="entry name" value="Integrase_SAM-like_N"/>
</dbReference>
<dbReference type="PANTHER" id="PTHR30349:SF91">
    <property type="entry name" value="INTA PROTEIN"/>
    <property type="match status" value="1"/>
</dbReference>
<keyword evidence="8" id="KW-1185">Reference proteome</keyword>
<dbReference type="RefSeq" id="WP_192749857.1">
    <property type="nucleotide sequence ID" value="NZ_BAABJL010000186.1"/>
</dbReference>
<comment type="caution">
    <text evidence="7">The sequence shown here is derived from an EMBL/GenBank/DDBJ whole genome shotgun (WGS) entry which is preliminary data.</text>
</comment>
<dbReference type="Gene3D" id="1.10.443.10">
    <property type="entry name" value="Intergrase catalytic core"/>
    <property type="match status" value="1"/>
</dbReference>
<dbReference type="InterPro" id="IPR044068">
    <property type="entry name" value="CB"/>
</dbReference>
<dbReference type="Pfam" id="PF00589">
    <property type="entry name" value="Phage_integrase"/>
    <property type="match status" value="1"/>
</dbReference>
<name>A0A927MYA0_9ACTN</name>
<dbReference type="CDD" id="cd01189">
    <property type="entry name" value="INT_ICEBs1_C_like"/>
    <property type="match status" value="1"/>
</dbReference>
<reference evidence="7" key="1">
    <citation type="submission" date="2020-10" db="EMBL/GenBank/DDBJ databases">
        <title>Sequencing the genomes of 1000 actinobacteria strains.</title>
        <authorList>
            <person name="Klenk H.-P."/>
        </authorList>
    </citation>
    <scope>NUCLEOTIDE SEQUENCE</scope>
    <source>
        <strain evidence="7">DSM 45354</strain>
    </source>
</reference>
<keyword evidence="2 4" id="KW-0238">DNA-binding</keyword>
<dbReference type="PROSITE" id="PS51898">
    <property type="entry name" value="TYR_RECOMBINASE"/>
    <property type="match status" value="1"/>
</dbReference>
<evidence type="ECO:0000313" key="7">
    <source>
        <dbReference type="EMBL" id="MBE1605532.1"/>
    </source>
</evidence>
<gene>
    <name evidence="7" type="ORF">HEB94_002380</name>
</gene>
<organism evidence="7 8">
    <name type="scientific">Actinopolymorpha pittospori</name>
    <dbReference type="NCBI Taxonomy" id="648752"/>
    <lineage>
        <taxon>Bacteria</taxon>
        <taxon>Bacillati</taxon>
        <taxon>Actinomycetota</taxon>
        <taxon>Actinomycetes</taxon>
        <taxon>Propionibacteriales</taxon>
        <taxon>Actinopolymorphaceae</taxon>
        <taxon>Actinopolymorpha</taxon>
    </lineage>
</organism>
<dbReference type="Gene3D" id="1.10.150.130">
    <property type="match status" value="1"/>
</dbReference>
<dbReference type="GO" id="GO:0006310">
    <property type="term" value="P:DNA recombination"/>
    <property type="evidence" value="ECO:0007669"/>
    <property type="project" value="UniProtKB-KW"/>
</dbReference>
<dbReference type="InterPro" id="IPR050090">
    <property type="entry name" value="Tyrosine_recombinase_XerCD"/>
</dbReference>
<keyword evidence="3" id="KW-0233">DNA recombination</keyword>
<evidence type="ECO:0000259" key="5">
    <source>
        <dbReference type="PROSITE" id="PS51898"/>
    </source>
</evidence>
<evidence type="ECO:0000313" key="8">
    <source>
        <dbReference type="Proteomes" id="UP000638648"/>
    </source>
</evidence>
<dbReference type="InterPro" id="IPR010998">
    <property type="entry name" value="Integrase_recombinase_N"/>
</dbReference>
<dbReference type="InterPro" id="IPR002104">
    <property type="entry name" value="Integrase_catalytic"/>
</dbReference>
<dbReference type="EMBL" id="JADBEM010000001">
    <property type="protein sequence ID" value="MBE1605532.1"/>
    <property type="molecule type" value="Genomic_DNA"/>
</dbReference>
<evidence type="ECO:0000256" key="3">
    <source>
        <dbReference type="ARBA" id="ARBA00023172"/>
    </source>
</evidence>
<dbReference type="GO" id="GO:0003677">
    <property type="term" value="F:DNA binding"/>
    <property type="evidence" value="ECO:0007669"/>
    <property type="project" value="UniProtKB-UniRule"/>
</dbReference>
<dbReference type="AlphaFoldDB" id="A0A927MYA0"/>
<dbReference type="InterPro" id="IPR011010">
    <property type="entry name" value="DNA_brk_join_enz"/>
</dbReference>
<accession>A0A927MYA0</accession>